<protein>
    <recommendedName>
        <fullName evidence="3">DUF3783 domain-containing protein</fullName>
    </recommendedName>
</protein>
<evidence type="ECO:0000313" key="1">
    <source>
        <dbReference type="EMBL" id="ADZ83103.1"/>
    </source>
</evidence>
<dbReference type="HOGENOM" id="CLU_151178_0_0_9"/>
<dbReference type="InterPro" id="IPR016621">
    <property type="entry name" value="UCP014543"/>
</dbReference>
<dbReference type="KEGG" id="cle:Clole_1377"/>
<dbReference type="eggNOG" id="ENOG5033KUH">
    <property type="taxonomic scope" value="Bacteria"/>
</dbReference>
<proteinExistence type="predicted"/>
<evidence type="ECO:0000313" key="2">
    <source>
        <dbReference type="Proteomes" id="UP000008467"/>
    </source>
</evidence>
<accession>F2JI75</accession>
<gene>
    <name evidence="1" type="ordered locus">Clole_1377</name>
</gene>
<dbReference type="Proteomes" id="UP000008467">
    <property type="component" value="Chromosome"/>
</dbReference>
<dbReference type="AlphaFoldDB" id="F2JI75"/>
<organism evidence="1 2">
    <name type="scientific">Cellulosilyticum lentocellum (strain ATCC 49066 / DSM 5427 / NCIMB 11756 / RHM5)</name>
    <name type="common">Clostridium lentocellum</name>
    <dbReference type="NCBI Taxonomy" id="642492"/>
    <lineage>
        <taxon>Bacteria</taxon>
        <taxon>Bacillati</taxon>
        <taxon>Bacillota</taxon>
        <taxon>Clostridia</taxon>
        <taxon>Lachnospirales</taxon>
        <taxon>Cellulosilyticaceae</taxon>
        <taxon>Cellulosilyticum</taxon>
    </lineage>
</organism>
<sequence>MSFEKMKTVSDQEVIHERSCMMLYYFTQAELKQIQMVARMAGVGDQIILGMEHGECTLQAILDNQLTSSTDACLKQKAIIFNNISSTRISAFIEGLKKFRMNRPLIAVVTETSIKWTLKELLLHLNEEHHAVKNNQFNEH</sequence>
<name>F2JI75_CELLD</name>
<dbReference type="EMBL" id="CP002582">
    <property type="protein sequence ID" value="ADZ83103.1"/>
    <property type="molecule type" value="Genomic_DNA"/>
</dbReference>
<keyword evidence="2" id="KW-1185">Reference proteome</keyword>
<reference evidence="1 2" key="1">
    <citation type="journal article" date="2011" name="J. Bacteriol.">
        <title>Complete genome sequence of the cellulose-degrading bacterium Cellulosilyticum lentocellum.</title>
        <authorList>
            <consortium name="US DOE Joint Genome Institute"/>
            <person name="Miller D.A."/>
            <person name="Suen G."/>
            <person name="Bruce D."/>
            <person name="Copeland A."/>
            <person name="Cheng J.F."/>
            <person name="Detter C."/>
            <person name="Goodwin L.A."/>
            <person name="Han C.S."/>
            <person name="Hauser L.J."/>
            <person name="Land M.L."/>
            <person name="Lapidus A."/>
            <person name="Lucas S."/>
            <person name="Meincke L."/>
            <person name="Pitluck S."/>
            <person name="Tapia R."/>
            <person name="Teshima H."/>
            <person name="Woyke T."/>
            <person name="Fox B.G."/>
            <person name="Angert E.R."/>
            <person name="Currie C.R."/>
        </authorList>
    </citation>
    <scope>NUCLEOTIDE SEQUENCE [LARGE SCALE GENOMIC DNA]</scope>
    <source>
        <strain evidence="2">ATCC 49066 / DSM 5427 / NCIMB 11756 / RHM5</strain>
    </source>
</reference>
<evidence type="ECO:0008006" key="3">
    <source>
        <dbReference type="Google" id="ProtNLM"/>
    </source>
</evidence>
<dbReference type="Pfam" id="PF12646">
    <property type="entry name" value="DUF3783"/>
    <property type="match status" value="1"/>
</dbReference>